<evidence type="ECO:0000313" key="6">
    <source>
        <dbReference type="EMBL" id="GAA3821013.1"/>
    </source>
</evidence>
<keyword evidence="3" id="KW-0804">Transcription</keyword>
<dbReference type="EMBL" id="BAAAZR010000013">
    <property type="protein sequence ID" value="GAA3821013.1"/>
    <property type="molecule type" value="Genomic_DNA"/>
</dbReference>
<dbReference type="PANTHER" id="PTHR30055">
    <property type="entry name" value="HTH-TYPE TRANSCRIPTIONAL REGULATOR RUTR"/>
    <property type="match status" value="1"/>
</dbReference>
<feature type="domain" description="HTH tetR-type" evidence="5">
    <location>
        <begin position="18"/>
        <end position="78"/>
    </location>
</feature>
<dbReference type="PANTHER" id="PTHR30055:SF234">
    <property type="entry name" value="HTH-TYPE TRANSCRIPTIONAL REGULATOR BETI"/>
    <property type="match status" value="1"/>
</dbReference>
<name>A0ABP7IL55_9ACTN</name>
<dbReference type="InterPro" id="IPR050109">
    <property type="entry name" value="HTH-type_TetR-like_transc_reg"/>
</dbReference>
<keyword evidence="7" id="KW-1185">Reference proteome</keyword>
<protein>
    <submittedName>
        <fullName evidence="6">TetR/AcrR family transcriptional regulator</fullName>
    </submittedName>
</protein>
<evidence type="ECO:0000256" key="1">
    <source>
        <dbReference type="ARBA" id="ARBA00023015"/>
    </source>
</evidence>
<dbReference type="Pfam" id="PF00440">
    <property type="entry name" value="TetR_N"/>
    <property type="match status" value="1"/>
</dbReference>
<dbReference type="PROSITE" id="PS50977">
    <property type="entry name" value="HTH_TETR_2"/>
    <property type="match status" value="1"/>
</dbReference>
<dbReference type="Proteomes" id="UP001500888">
    <property type="component" value="Unassembled WGS sequence"/>
</dbReference>
<evidence type="ECO:0000256" key="2">
    <source>
        <dbReference type="ARBA" id="ARBA00023125"/>
    </source>
</evidence>
<sequence length="217" mass="23754">MARKSTGRTGSWEWSRTAQTRKSMLRAAREVFCEHGFAEANVADVVERAGSSVGSLYHHFGGKTELFLALWEDHQAAHEEAAASSVARAKQAGVTDPVELFIAGARAFLEGSWNRRDLVRLFMDGDGPPGFELMRRTRGRQWVRQNAVLLGAGETPMDRLTVAVLTTVIGEAGREVAISATDEEAQEVIDAATALIRRFDHLGHHDEVIAPATMEQG</sequence>
<evidence type="ECO:0000256" key="4">
    <source>
        <dbReference type="PROSITE-ProRule" id="PRU00335"/>
    </source>
</evidence>
<dbReference type="SUPFAM" id="SSF46689">
    <property type="entry name" value="Homeodomain-like"/>
    <property type="match status" value="1"/>
</dbReference>
<organism evidence="6 7">
    <name type="scientific">Sphaerisporangium flaviroseum</name>
    <dbReference type="NCBI Taxonomy" id="509199"/>
    <lineage>
        <taxon>Bacteria</taxon>
        <taxon>Bacillati</taxon>
        <taxon>Actinomycetota</taxon>
        <taxon>Actinomycetes</taxon>
        <taxon>Streptosporangiales</taxon>
        <taxon>Streptosporangiaceae</taxon>
        <taxon>Sphaerisporangium</taxon>
    </lineage>
</organism>
<dbReference type="Gene3D" id="1.10.357.10">
    <property type="entry name" value="Tetracycline Repressor, domain 2"/>
    <property type="match status" value="1"/>
</dbReference>
<feature type="DNA-binding region" description="H-T-H motif" evidence="4">
    <location>
        <begin position="41"/>
        <end position="60"/>
    </location>
</feature>
<dbReference type="RefSeq" id="WP_344943911.1">
    <property type="nucleotide sequence ID" value="NZ_BAAAZR010000013.1"/>
</dbReference>
<dbReference type="PRINTS" id="PR00455">
    <property type="entry name" value="HTHTETR"/>
</dbReference>
<evidence type="ECO:0000259" key="5">
    <source>
        <dbReference type="PROSITE" id="PS50977"/>
    </source>
</evidence>
<proteinExistence type="predicted"/>
<dbReference type="InterPro" id="IPR009057">
    <property type="entry name" value="Homeodomain-like_sf"/>
</dbReference>
<keyword evidence="1" id="KW-0805">Transcription regulation</keyword>
<keyword evidence="2 4" id="KW-0238">DNA-binding</keyword>
<comment type="caution">
    <text evidence="6">The sequence shown here is derived from an EMBL/GenBank/DDBJ whole genome shotgun (WGS) entry which is preliminary data.</text>
</comment>
<reference evidence="7" key="1">
    <citation type="journal article" date="2019" name="Int. J. Syst. Evol. Microbiol.">
        <title>The Global Catalogue of Microorganisms (GCM) 10K type strain sequencing project: providing services to taxonomists for standard genome sequencing and annotation.</title>
        <authorList>
            <consortium name="The Broad Institute Genomics Platform"/>
            <consortium name="The Broad Institute Genome Sequencing Center for Infectious Disease"/>
            <person name="Wu L."/>
            <person name="Ma J."/>
        </authorList>
    </citation>
    <scope>NUCLEOTIDE SEQUENCE [LARGE SCALE GENOMIC DNA]</scope>
    <source>
        <strain evidence="7">JCM 16908</strain>
    </source>
</reference>
<evidence type="ECO:0000256" key="3">
    <source>
        <dbReference type="ARBA" id="ARBA00023163"/>
    </source>
</evidence>
<accession>A0ABP7IL55</accession>
<evidence type="ECO:0000313" key="7">
    <source>
        <dbReference type="Proteomes" id="UP001500888"/>
    </source>
</evidence>
<gene>
    <name evidence="6" type="ORF">GCM10022226_46640</name>
</gene>
<dbReference type="InterPro" id="IPR001647">
    <property type="entry name" value="HTH_TetR"/>
</dbReference>